<reference evidence="2" key="1">
    <citation type="submission" date="2019-04" db="EMBL/GenBank/DDBJ databases">
        <authorList>
            <person name="Alioto T."/>
            <person name="Alioto T."/>
        </authorList>
    </citation>
    <scope>NUCLEOTIDE SEQUENCE [LARGE SCALE GENOMIC DNA]</scope>
</reference>
<feature type="domain" description="SPRY-associated" evidence="1">
    <location>
        <begin position="41"/>
        <end position="75"/>
    </location>
</feature>
<dbReference type="EMBL" id="CABDUW010001856">
    <property type="protein sequence ID" value="VTJ84339.1"/>
    <property type="molecule type" value="Genomic_DNA"/>
</dbReference>
<organism evidence="2">
    <name type="scientific">Marmota monax</name>
    <name type="common">Woodchuck</name>
    <dbReference type="NCBI Taxonomy" id="9995"/>
    <lineage>
        <taxon>Eukaryota</taxon>
        <taxon>Metazoa</taxon>
        <taxon>Chordata</taxon>
        <taxon>Craniata</taxon>
        <taxon>Vertebrata</taxon>
        <taxon>Euteleostomi</taxon>
        <taxon>Mammalia</taxon>
        <taxon>Eutheria</taxon>
        <taxon>Euarchontoglires</taxon>
        <taxon>Glires</taxon>
        <taxon>Rodentia</taxon>
        <taxon>Sciuromorpha</taxon>
        <taxon>Sciuridae</taxon>
        <taxon>Xerinae</taxon>
        <taxon>Marmotini</taxon>
        <taxon>Marmota</taxon>
    </lineage>
</organism>
<accession>A0A5E4CT54</accession>
<evidence type="ECO:0000259" key="1">
    <source>
        <dbReference type="Pfam" id="PF13765"/>
    </source>
</evidence>
<sequence length="90" mass="10166">MANRDSGSGSSPEPTLNQSTVRGVFFPLTYISLLSHITVEVTLDPDTAQPQLYMSDQKNITYKKAFQNVPYTEKRSKRKFLRVSIQGNII</sequence>
<gene>
    <name evidence="2" type="ORF">MONAX_5E005615</name>
</gene>
<dbReference type="InterPro" id="IPR043136">
    <property type="entry name" value="B30.2/SPRY_sf"/>
</dbReference>
<name>A0A5E4CT54_MARMO</name>
<feature type="non-terminal residue" evidence="2">
    <location>
        <position position="90"/>
    </location>
</feature>
<dbReference type="InterPro" id="IPR006574">
    <property type="entry name" value="PRY"/>
</dbReference>
<evidence type="ECO:0000313" key="2">
    <source>
        <dbReference type="EMBL" id="VTJ84339.1"/>
    </source>
</evidence>
<dbReference type="AlphaFoldDB" id="A0A5E4CT54"/>
<comment type="caution">
    <text evidence="2">The sequence shown here is derived from an EMBL/GenBank/DDBJ whole genome shotgun (WGS) entry which is preliminary data.</text>
</comment>
<dbReference type="Pfam" id="PF13765">
    <property type="entry name" value="PRY"/>
    <property type="match status" value="1"/>
</dbReference>
<proteinExistence type="predicted"/>
<dbReference type="Gene3D" id="2.60.120.920">
    <property type="match status" value="1"/>
</dbReference>
<protein>
    <recommendedName>
        <fullName evidence="1">SPRY-associated domain-containing protein</fullName>
    </recommendedName>
</protein>